<dbReference type="PANTHER" id="PTHR43143">
    <property type="entry name" value="METALLOPHOSPHOESTERASE, CALCINEURIN SUPERFAMILY"/>
    <property type="match status" value="1"/>
</dbReference>
<dbReference type="GO" id="GO:0016787">
    <property type="term" value="F:hydrolase activity"/>
    <property type="evidence" value="ECO:0007669"/>
    <property type="project" value="InterPro"/>
</dbReference>
<dbReference type="InterPro" id="IPR051918">
    <property type="entry name" value="STPP_CPPED1"/>
</dbReference>
<gene>
    <name evidence="2" type="ORF">A8708_28790</name>
</gene>
<evidence type="ECO:0000313" key="3">
    <source>
        <dbReference type="Proteomes" id="UP000078454"/>
    </source>
</evidence>
<keyword evidence="3" id="KW-1185">Reference proteome</keyword>
<evidence type="ECO:0000313" key="2">
    <source>
        <dbReference type="EMBL" id="OAS18008.1"/>
    </source>
</evidence>
<sequence length="344" mass="37733">MAPVNTAAIAEAAPAVAGQAETESPIVEPFAFEEPIAAAPAAAKPATTQNSEPLFSLSVLSDVHVGARNSDSQKRFRSALADHAAIRPDSKLMVLNGDLTNGNPADNKALMSIIDAATHPELHAAIGNHEFYQMWATPSGGQDVTKLNPNWSTPQAISLFKQMFNYNQLYHENVLDGYHFLFLGGEQYRDVDPSVHEDAYLSPEQLGWLQERLANADKHSPDKPIFVFLHQPIVHTIEGSDTELGVVQHEQLLAILSSYPNVVLFSGHTHWNLETTKQVNQLEFLAVGSSSVAEVWNGNNEPEGSKASQSLVVDVYSDHIAIRGREHSEQRWIEPAFVKSYPAK</sequence>
<organism evidence="2 3">
    <name type="scientific">Paenibacillus oryzisoli</name>
    <dbReference type="NCBI Taxonomy" id="1850517"/>
    <lineage>
        <taxon>Bacteria</taxon>
        <taxon>Bacillati</taxon>
        <taxon>Bacillota</taxon>
        <taxon>Bacilli</taxon>
        <taxon>Bacillales</taxon>
        <taxon>Paenibacillaceae</taxon>
        <taxon>Paenibacillus</taxon>
    </lineage>
</organism>
<reference evidence="2 3" key="1">
    <citation type="submission" date="2016-05" db="EMBL/GenBank/DDBJ databases">
        <title>Paenibacillus sp. 1ZS3-15 nov., isolated from the rhizosphere soil.</title>
        <authorList>
            <person name="Zhang X.X."/>
            <person name="Zhang J."/>
        </authorList>
    </citation>
    <scope>NUCLEOTIDE SEQUENCE [LARGE SCALE GENOMIC DNA]</scope>
    <source>
        <strain evidence="2 3">1ZS3-15</strain>
    </source>
</reference>
<evidence type="ECO:0000259" key="1">
    <source>
        <dbReference type="Pfam" id="PF00149"/>
    </source>
</evidence>
<dbReference type="SUPFAM" id="SSF56300">
    <property type="entry name" value="Metallo-dependent phosphatases"/>
    <property type="match status" value="1"/>
</dbReference>
<dbReference type="PANTHER" id="PTHR43143:SF1">
    <property type="entry name" value="SERINE_THREONINE-PROTEIN PHOSPHATASE CPPED1"/>
    <property type="match status" value="1"/>
</dbReference>
<dbReference type="STRING" id="1850517.A8708_28790"/>
<dbReference type="InterPro" id="IPR004843">
    <property type="entry name" value="Calcineurin-like_PHP"/>
</dbReference>
<dbReference type="Pfam" id="PF00149">
    <property type="entry name" value="Metallophos"/>
    <property type="match status" value="1"/>
</dbReference>
<dbReference type="Proteomes" id="UP000078454">
    <property type="component" value="Unassembled WGS sequence"/>
</dbReference>
<proteinExistence type="predicted"/>
<dbReference type="Gene3D" id="3.60.21.10">
    <property type="match status" value="1"/>
</dbReference>
<dbReference type="EMBL" id="LYPB01000069">
    <property type="protein sequence ID" value="OAS18008.1"/>
    <property type="molecule type" value="Genomic_DNA"/>
</dbReference>
<dbReference type="AlphaFoldDB" id="A0A198AAN5"/>
<comment type="caution">
    <text evidence="2">The sequence shown here is derived from an EMBL/GenBank/DDBJ whole genome shotgun (WGS) entry which is preliminary data.</text>
</comment>
<feature type="domain" description="Calcineurin-like phosphoesterase" evidence="1">
    <location>
        <begin position="59"/>
        <end position="271"/>
    </location>
</feature>
<name>A0A198AAN5_9BACL</name>
<protein>
    <recommendedName>
        <fullName evidence="1">Calcineurin-like phosphoesterase domain-containing protein</fullName>
    </recommendedName>
</protein>
<dbReference type="InterPro" id="IPR029052">
    <property type="entry name" value="Metallo-depent_PP-like"/>
</dbReference>
<accession>A0A198AAN5</accession>